<sequence length="227" mass="24384">MVNVSVPSGLRLAAQTQWRLVTNTTTSGRGLDGRQQFVSNESRYWAATYAVSKAWQRRATWGAFLAFLDALDGPSNTFTIALNDPNSPVPEGSTDGAVHFVFEGGQAVYDTTSGDAIILDPNPNPTVATSAPEGATIIQGAGVDTDLLIPGAVFSHNDFMYRVQFVNSGAIKFSPPLRATIAAGQRLDVRDPTIRVRLADDKAAERAHQFGQKGGVFLLDVVEAFDR</sequence>
<dbReference type="EMBL" id="JAJATZ010000003">
    <property type="protein sequence ID" value="MCB5199018.1"/>
    <property type="molecule type" value="Genomic_DNA"/>
</dbReference>
<name>A0ABS8BTF9_9RHOB</name>
<reference evidence="1" key="1">
    <citation type="submission" date="2021-10" db="EMBL/GenBank/DDBJ databases">
        <title>Loktanella gaetbuli sp. nov., isolated from a tidal flat.</title>
        <authorList>
            <person name="Park S."/>
            <person name="Yoon J.-H."/>
        </authorList>
    </citation>
    <scope>NUCLEOTIDE SEQUENCE</scope>
    <source>
        <strain evidence="1">TSTF-M6</strain>
    </source>
</reference>
<accession>A0ABS8BTF9</accession>
<protein>
    <submittedName>
        <fullName evidence="1">Uncharacterized protein</fullName>
    </submittedName>
</protein>
<dbReference type="Proteomes" id="UP001138961">
    <property type="component" value="Unassembled WGS sequence"/>
</dbReference>
<keyword evidence="2" id="KW-1185">Reference proteome</keyword>
<proteinExistence type="predicted"/>
<dbReference type="RefSeq" id="WP_226747848.1">
    <property type="nucleotide sequence ID" value="NZ_JAJATZ010000003.1"/>
</dbReference>
<organism evidence="1 2">
    <name type="scientific">Loktanella gaetbuli</name>
    <dbReference type="NCBI Taxonomy" id="2881335"/>
    <lineage>
        <taxon>Bacteria</taxon>
        <taxon>Pseudomonadati</taxon>
        <taxon>Pseudomonadota</taxon>
        <taxon>Alphaproteobacteria</taxon>
        <taxon>Rhodobacterales</taxon>
        <taxon>Roseobacteraceae</taxon>
        <taxon>Loktanella</taxon>
    </lineage>
</organism>
<comment type="caution">
    <text evidence="1">The sequence shown here is derived from an EMBL/GenBank/DDBJ whole genome shotgun (WGS) entry which is preliminary data.</text>
</comment>
<evidence type="ECO:0000313" key="1">
    <source>
        <dbReference type="EMBL" id="MCB5199018.1"/>
    </source>
</evidence>
<gene>
    <name evidence="1" type="ORF">LGQ03_07180</name>
</gene>
<evidence type="ECO:0000313" key="2">
    <source>
        <dbReference type="Proteomes" id="UP001138961"/>
    </source>
</evidence>